<evidence type="ECO:0000313" key="1">
    <source>
        <dbReference type="EMBL" id="GAA3933520.1"/>
    </source>
</evidence>
<comment type="caution">
    <text evidence="1">The sequence shown here is derived from an EMBL/GenBank/DDBJ whole genome shotgun (WGS) entry which is preliminary data.</text>
</comment>
<protein>
    <recommendedName>
        <fullName evidence="3">HTH cro/C1-type domain-containing protein</fullName>
    </recommendedName>
</protein>
<sequence>MTKRNFSHSRGPSPVQGRLQLVQAHFGLSQQRVADLLNVTRSTLAMDERGQRLMPMAAYERLDALRQQLPAPYGPEPEAPEPGLSLTEAEQQELRRRRRKITLEEYPLQLALERSQTQLRQARLRLHVLPGLRAAFSDEWGQLWLNTFEAEARVVLEYDAGTPALLQLRLRVLAFEAAEITKLLGNAAPREESAG</sequence>
<accession>A0ABP7N1X3</accession>
<reference evidence="2" key="1">
    <citation type="journal article" date="2019" name="Int. J. Syst. Evol. Microbiol.">
        <title>The Global Catalogue of Microorganisms (GCM) 10K type strain sequencing project: providing services to taxonomists for standard genome sequencing and annotation.</title>
        <authorList>
            <consortium name="The Broad Institute Genomics Platform"/>
            <consortium name="The Broad Institute Genome Sequencing Center for Infectious Disease"/>
            <person name="Wu L."/>
            <person name="Ma J."/>
        </authorList>
    </citation>
    <scope>NUCLEOTIDE SEQUENCE [LARGE SCALE GENOMIC DNA]</scope>
    <source>
        <strain evidence="2">JCM 17214</strain>
    </source>
</reference>
<dbReference type="Proteomes" id="UP001499909">
    <property type="component" value="Unassembled WGS sequence"/>
</dbReference>
<dbReference type="InterPro" id="IPR010982">
    <property type="entry name" value="Lambda_DNA-bd_dom_sf"/>
</dbReference>
<dbReference type="EMBL" id="BAABDH010000033">
    <property type="protein sequence ID" value="GAA3933520.1"/>
    <property type="molecule type" value="Genomic_DNA"/>
</dbReference>
<evidence type="ECO:0000313" key="2">
    <source>
        <dbReference type="Proteomes" id="UP001499909"/>
    </source>
</evidence>
<dbReference type="RefSeq" id="WP_345112697.1">
    <property type="nucleotide sequence ID" value="NZ_BAABDH010000033.1"/>
</dbReference>
<evidence type="ECO:0008006" key="3">
    <source>
        <dbReference type="Google" id="ProtNLM"/>
    </source>
</evidence>
<dbReference type="Gene3D" id="1.10.260.40">
    <property type="entry name" value="lambda repressor-like DNA-binding domains"/>
    <property type="match status" value="1"/>
</dbReference>
<dbReference type="SUPFAM" id="SSF47413">
    <property type="entry name" value="lambda repressor-like DNA-binding domains"/>
    <property type="match status" value="1"/>
</dbReference>
<proteinExistence type="predicted"/>
<gene>
    <name evidence="1" type="ORF">GCM10022406_17750</name>
</gene>
<keyword evidence="2" id="KW-1185">Reference proteome</keyword>
<organism evidence="1 2">
    <name type="scientific">Hymenobacter algoricola</name>
    <dbReference type="NCBI Taxonomy" id="486267"/>
    <lineage>
        <taxon>Bacteria</taxon>
        <taxon>Pseudomonadati</taxon>
        <taxon>Bacteroidota</taxon>
        <taxon>Cytophagia</taxon>
        <taxon>Cytophagales</taxon>
        <taxon>Hymenobacteraceae</taxon>
        <taxon>Hymenobacter</taxon>
    </lineage>
</organism>
<name>A0ABP7N1X3_9BACT</name>